<accession>A0A0P4ZAA0</accession>
<dbReference type="Proteomes" id="UP000076858">
    <property type="component" value="Unassembled WGS sequence"/>
</dbReference>
<protein>
    <submittedName>
        <fullName evidence="1">Uncharacterized protein</fullName>
    </submittedName>
</protein>
<reference evidence="2 3" key="3">
    <citation type="submission" date="2016-03" db="EMBL/GenBank/DDBJ databases">
        <title>EvidentialGene: Evidence-directed Construction of Genes on Genomes.</title>
        <authorList>
            <person name="Gilbert D.G."/>
            <person name="Choi J.-H."/>
            <person name="Mockaitis K."/>
            <person name="Colbourne J."/>
            <person name="Pfrender M."/>
        </authorList>
    </citation>
    <scope>NUCLEOTIDE SEQUENCE [LARGE SCALE GENOMIC DNA]</scope>
    <source>
        <strain evidence="2 3">Xinb3</strain>
        <tissue evidence="2">Complete organism</tissue>
    </source>
</reference>
<evidence type="ECO:0000313" key="2">
    <source>
        <dbReference type="EMBL" id="KZS15616.1"/>
    </source>
</evidence>
<dbReference type="EMBL" id="LRGB01000868">
    <property type="protein sequence ID" value="KZS15616.1"/>
    <property type="molecule type" value="Genomic_DNA"/>
</dbReference>
<dbReference type="AlphaFoldDB" id="A0A0P4ZAA0"/>
<organism evidence="1">
    <name type="scientific">Daphnia magna</name>
    <dbReference type="NCBI Taxonomy" id="35525"/>
    <lineage>
        <taxon>Eukaryota</taxon>
        <taxon>Metazoa</taxon>
        <taxon>Ecdysozoa</taxon>
        <taxon>Arthropoda</taxon>
        <taxon>Crustacea</taxon>
        <taxon>Branchiopoda</taxon>
        <taxon>Diplostraca</taxon>
        <taxon>Cladocera</taxon>
        <taxon>Anomopoda</taxon>
        <taxon>Daphniidae</taxon>
        <taxon>Daphnia</taxon>
    </lineage>
</organism>
<sequence>MTSLLLHTWSTFRYCRIPRQGCPARAFITRFESISCLDIRKYRTSVILYLCLRIKISSERRLFRYDVLDLLIYKKHNIQTARTVGWIPL</sequence>
<reference evidence="1" key="1">
    <citation type="submission" date="2015-10" db="EMBL/GenBank/DDBJ databases">
        <title>Daphnia magna gene sets from two clonal populations assembled and annotated with EvidentialGene.</title>
        <authorList>
            <person name="Gilbert D."/>
            <person name="Podicheti R."/>
            <person name="Orsini L."/>
            <person name="Colbourne J."/>
            <person name="Pfrender M."/>
        </authorList>
    </citation>
    <scope>NUCLEOTIDE SEQUENCE</scope>
</reference>
<name>A0A0P4ZAA0_9CRUS</name>
<evidence type="ECO:0000313" key="3">
    <source>
        <dbReference type="Proteomes" id="UP000076858"/>
    </source>
</evidence>
<gene>
    <name evidence="2" type="ORF">APZ42_018825</name>
</gene>
<dbReference type="EMBL" id="GDIP01218844">
    <property type="protein sequence ID" value="JAJ04558.1"/>
    <property type="molecule type" value="Transcribed_RNA"/>
</dbReference>
<proteinExistence type="predicted"/>
<keyword evidence="3" id="KW-1185">Reference proteome</keyword>
<reference evidence="1" key="2">
    <citation type="submission" date="2015-10" db="EMBL/GenBank/DDBJ databases">
        <authorList>
            <person name="Gilbert D.G."/>
        </authorList>
    </citation>
    <scope>NUCLEOTIDE SEQUENCE</scope>
</reference>
<evidence type="ECO:0000313" key="1">
    <source>
        <dbReference type="EMBL" id="JAJ04558.1"/>
    </source>
</evidence>